<organism evidence="2 3">
    <name type="scientific">Denitrobaculum tricleocarpae</name>
    <dbReference type="NCBI Taxonomy" id="2591009"/>
    <lineage>
        <taxon>Bacteria</taxon>
        <taxon>Pseudomonadati</taxon>
        <taxon>Pseudomonadota</taxon>
        <taxon>Alphaproteobacteria</taxon>
        <taxon>Rhodospirillales</taxon>
        <taxon>Rhodospirillaceae</taxon>
        <taxon>Denitrobaculum</taxon>
    </lineage>
</organism>
<dbReference type="EMBL" id="VHSH01000022">
    <property type="protein sequence ID" value="TQV68324.1"/>
    <property type="molecule type" value="Genomic_DNA"/>
</dbReference>
<keyword evidence="1 2" id="KW-0808">Transferase</keyword>
<reference evidence="2 3" key="1">
    <citation type="submission" date="2019-06" db="EMBL/GenBank/DDBJ databases">
        <title>Whole genome sequence for Rhodospirillaceae sp. R148.</title>
        <authorList>
            <person name="Wang G."/>
        </authorList>
    </citation>
    <scope>NUCLEOTIDE SEQUENCE [LARGE SCALE GENOMIC DNA]</scope>
    <source>
        <strain evidence="2 3">R148</strain>
    </source>
</reference>
<dbReference type="Gene3D" id="3.40.50.10540">
    <property type="entry name" value="Crotonobetainyl-coa:carnitine coa-transferase, domain 1"/>
    <property type="match status" value="1"/>
</dbReference>
<protein>
    <submittedName>
        <fullName evidence="2">CoA transferase</fullName>
    </submittedName>
</protein>
<comment type="caution">
    <text evidence="2">The sequence shown here is derived from an EMBL/GenBank/DDBJ whole genome shotgun (WGS) entry which is preliminary data.</text>
</comment>
<dbReference type="InterPro" id="IPR044855">
    <property type="entry name" value="CoA-Trfase_III_dom3_sf"/>
</dbReference>
<dbReference type="GO" id="GO:0008410">
    <property type="term" value="F:CoA-transferase activity"/>
    <property type="evidence" value="ECO:0007669"/>
    <property type="project" value="TreeGrafter"/>
</dbReference>
<dbReference type="Gene3D" id="3.30.1540.10">
    <property type="entry name" value="formyl-coa transferase, domain 3"/>
    <property type="match status" value="1"/>
</dbReference>
<dbReference type="Proteomes" id="UP000315252">
    <property type="component" value="Unassembled WGS sequence"/>
</dbReference>
<dbReference type="PANTHER" id="PTHR48207:SF3">
    <property type="entry name" value="SUCCINATE--HYDROXYMETHYLGLUTARATE COA-TRANSFERASE"/>
    <property type="match status" value="1"/>
</dbReference>
<dbReference type="OrthoDB" id="9781472at2"/>
<evidence type="ECO:0000313" key="2">
    <source>
        <dbReference type="EMBL" id="TQV68324.1"/>
    </source>
</evidence>
<proteinExistence type="predicted"/>
<dbReference type="InterPro" id="IPR050483">
    <property type="entry name" value="CoA-transferase_III_domain"/>
</dbReference>
<dbReference type="InterPro" id="IPR023606">
    <property type="entry name" value="CoA-Trfase_III_dom_1_sf"/>
</dbReference>
<dbReference type="InterPro" id="IPR003673">
    <property type="entry name" value="CoA-Trfase_fam_III"/>
</dbReference>
<name>A0A545STM2_9PROT</name>
<evidence type="ECO:0000313" key="3">
    <source>
        <dbReference type="Proteomes" id="UP000315252"/>
    </source>
</evidence>
<keyword evidence="3" id="KW-1185">Reference proteome</keyword>
<sequence length="380" mass="40628">MKPLEGCLVIAIEQAVAAPLCTARLAEAGARVIKIERPEGDFARGYDTAANGESSYFIWINQGKESAVLNFKEPGDAALLEAMIAQADVVIQNLAPGALTRAGFGSERLRKDYPGLITCDISGYGESEAMEGMKGYDLLVQAESGLVGISGGPGEVGRIGVSVCDVGTGMTAHAAILEALYRKARTGEGAALKLSLFDMAAEWMTVPLIHSDFGAGAPTRQGLRHPSIAPYGAYRTKDGIDTLISIQNEREWHRLCAQVFLCPEMATDPRYENNSLRVTNRNAMDADILAVVGKLTADEFRSRLLEAGIAFAGVNSVEQLSAHRALRRRSVATCEGTRIDLPAPPVQWVEDSVEDAAGTPRIGAHTNALRAEFSPARQEG</sequence>
<dbReference type="SUPFAM" id="SSF89796">
    <property type="entry name" value="CoA-transferase family III (CaiB/BaiF)"/>
    <property type="match status" value="1"/>
</dbReference>
<dbReference type="PANTHER" id="PTHR48207">
    <property type="entry name" value="SUCCINATE--HYDROXYMETHYLGLUTARATE COA-TRANSFERASE"/>
    <property type="match status" value="1"/>
</dbReference>
<evidence type="ECO:0000256" key="1">
    <source>
        <dbReference type="ARBA" id="ARBA00022679"/>
    </source>
</evidence>
<dbReference type="AlphaFoldDB" id="A0A545STM2"/>
<accession>A0A545STM2</accession>
<dbReference type="Pfam" id="PF02515">
    <property type="entry name" value="CoA_transf_3"/>
    <property type="match status" value="1"/>
</dbReference>
<gene>
    <name evidence="2" type="ORF">FKG95_28885</name>
</gene>
<dbReference type="RefSeq" id="WP_142899946.1">
    <property type="nucleotide sequence ID" value="NZ_ML660073.1"/>
</dbReference>